<evidence type="ECO:0000313" key="3">
    <source>
        <dbReference type="EMBL" id="KIE09416.1"/>
    </source>
</evidence>
<gene>
    <name evidence="3" type="ORF">DA73_0234330</name>
    <name evidence="2" type="ORF">DA73_0400004565</name>
</gene>
<dbReference type="OrthoDB" id="9797506at2"/>
<reference evidence="2" key="2">
    <citation type="submission" date="2019-11" db="EMBL/GenBank/DDBJ databases">
        <title>Improved Assembly of Tolypothrix boutellei genome.</title>
        <authorList>
            <person name="Sarangi A.N."/>
            <person name="Mukherjee M."/>
            <person name="Ghosh S."/>
            <person name="Singh D."/>
            <person name="Das A."/>
            <person name="Kant S."/>
            <person name="Prusty A."/>
            <person name="Tripathy S."/>
        </authorList>
    </citation>
    <scope>NUCLEOTIDE SEQUENCE</scope>
    <source>
        <strain evidence="2">VB521301</strain>
    </source>
</reference>
<dbReference type="NCBIfam" id="TIGR00481">
    <property type="entry name" value="YbhB/YbcL family Raf kinase inhibitor-like protein"/>
    <property type="match status" value="1"/>
</dbReference>
<proteinExistence type="predicted"/>
<evidence type="ECO:0000313" key="2">
    <source>
        <dbReference type="EMBL" id="KAF3884802.1"/>
    </source>
</evidence>
<evidence type="ECO:0000313" key="4">
    <source>
        <dbReference type="Proteomes" id="UP000029738"/>
    </source>
</evidence>
<dbReference type="EMBL" id="JHEG04000001">
    <property type="protein sequence ID" value="KAF3884802.1"/>
    <property type="molecule type" value="Genomic_DNA"/>
</dbReference>
<dbReference type="SUPFAM" id="SSF49777">
    <property type="entry name" value="PEBP-like"/>
    <property type="match status" value="1"/>
</dbReference>
<dbReference type="CDD" id="cd00865">
    <property type="entry name" value="PEBP_bact_arch"/>
    <property type="match status" value="1"/>
</dbReference>
<accession>A0A0C1N9R4</accession>
<sequence>MEIRSPAFFIGNTIPFKYTCDGDNISPPVQWEDPPQGTKSFALIVDDPDAPNETFTHWLVYNIPPDSRDFPEDVGGKQPKIPHGSLQGKNSFGELGYGGPCPPSQHGAHRYFFRLFALNKWLDLPPGADKEQLLDAIEGSVIDKAELMGRYARETEENPI</sequence>
<keyword evidence="4" id="KW-1185">Reference proteome</keyword>
<protein>
    <submittedName>
        <fullName evidence="2">YbhB/YbcL family Raf kinase inhibitor-like protein</fullName>
    </submittedName>
</protein>
<dbReference type="EMBL" id="JHEG02000058">
    <property type="protein sequence ID" value="KIE09416.1"/>
    <property type="molecule type" value="Genomic_DNA"/>
</dbReference>
<dbReference type="AlphaFoldDB" id="A0A0C1N9R4"/>
<dbReference type="PANTHER" id="PTHR30289">
    <property type="entry name" value="UNCHARACTERIZED PROTEIN YBCL-RELATED"/>
    <property type="match status" value="1"/>
</dbReference>
<dbReference type="PANTHER" id="PTHR30289:SF1">
    <property type="entry name" value="PEBP (PHOSPHATIDYLETHANOLAMINE-BINDING PROTEIN) FAMILY PROTEIN"/>
    <property type="match status" value="1"/>
</dbReference>
<dbReference type="Pfam" id="PF01161">
    <property type="entry name" value="PBP"/>
    <property type="match status" value="1"/>
</dbReference>
<organism evidence="3">
    <name type="scientific">Tolypothrix bouteillei VB521301</name>
    <dbReference type="NCBI Taxonomy" id="1479485"/>
    <lineage>
        <taxon>Bacteria</taxon>
        <taxon>Bacillati</taxon>
        <taxon>Cyanobacteriota</taxon>
        <taxon>Cyanophyceae</taxon>
        <taxon>Nostocales</taxon>
        <taxon>Tolypothrichaceae</taxon>
        <taxon>Tolypothrix</taxon>
    </lineage>
</organism>
<feature type="region of interest" description="Disordered" evidence="1">
    <location>
        <begin position="69"/>
        <end position="88"/>
    </location>
</feature>
<dbReference type="Gene3D" id="3.90.280.10">
    <property type="entry name" value="PEBP-like"/>
    <property type="match status" value="1"/>
</dbReference>
<dbReference type="InterPro" id="IPR005247">
    <property type="entry name" value="YbhB_YbcL/LppC-like"/>
</dbReference>
<name>A0A0C1N9R4_9CYAN</name>
<dbReference type="Proteomes" id="UP000029738">
    <property type="component" value="Unassembled WGS sequence"/>
</dbReference>
<evidence type="ECO:0000256" key="1">
    <source>
        <dbReference type="SAM" id="MobiDB-lite"/>
    </source>
</evidence>
<reference evidence="3" key="1">
    <citation type="journal article" date="2015" name="Genome Announc.">
        <title>Draft Genome Sequence of Tolypothrix boutellei Strain VB521301.</title>
        <authorList>
            <person name="Chandrababunaidu M.M."/>
            <person name="Singh D."/>
            <person name="Sen D."/>
            <person name="Bhan S."/>
            <person name="Das S."/>
            <person name="Gupta A."/>
            <person name="Adhikary S.P."/>
            <person name="Tripathy S."/>
        </authorList>
    </citation>
    <scope>NUCLEOTIDE SEQUENCE</scope>
    <source>
        <strain evidence="3">VB521301</strain>
    </source>
</reference>
<dbReference type="InterPro" id="IPR036610">
    <property type="entry name" value="PEBP-like_sf"/>
</dbReference>
<dbReference type="InterPro" id="IPR008914">
    <property type="entry name" value="PEBP"/>
</dbReference>
<comment type="caution">
    <text evidence="3">The sequence shown here is derived from an EMBL/GenBank/DDBJ whole genome shotgun (WGS) entry which is preliminary data.</text>
</comment>
<dbReference type="STRING" id="1479485.DA73_0234330"/>
<dbReference type="RefSeq" id="WP_038084293.1">
    <property type="nucleotide sequence ID" value="NZ_JHEG04000001.1"/>
</dbReference>